<dbReference type="EMBL" id="CM010715">
    <property type="protein sequence ID" value="RZC45356.1"/>
    <property type="molecule type" value="Genomic_DNA"/>
</dbReference>
<evidence type="ECO:0000313" key="2">
    <source>
        <dbReference type="EMBL" id="RZC45356.1"/>
    </source>
</evidence>
<name>A0A4Y7IBE2_PAPSO</name>
<evidence type="ECO:0000313" key="3">
    <source>
        <dbReference type="Proteomes" id="UP000316621"/>
    </source>
</evidence>
<organism evidence="2 3">
    <name type="scientific">Papaver somniferum</name>
    <name type="common">Opium poppy</name>
    <dbReference type="NCBI Taxonomy" id="3469"/>
    <lineage>
        <taxon>Eukaryota</taxon>
        <taxon>Viridiplantae</taxon>
        <taxon>Streptophyta</taxon>
        <taxon>Embryophyta</taxon>
        <taxon>Tracheophyta</taxon>
        <taxon>Spermatophyta</taxon>
        <taxon>Magnoliopsida</taxon>
        <taxon>Ranunculales</taxon>
        <taxon>Papaveraceae</taxon>
        <taxon>Papaveroideae</taxon>
        <taxon>Papaver</taxon>
    </lineage>
</organism>
<feature type="compositionally biased region" description="Low complexity" evidence="1">
    <location>
        <begin position="49"/>
        <end position="65"/>
    </location>
</feature>
<feature type="region of interest" description="Disordered" evidence="1">
    <location>
        <begin position="49"/>
        <end position="76"/>
    </location>
</feature>
<reference evidence="2 3" key="1">
    <citation type="journal article" date="2018" name="Science">
        <title>The opium poppy genome and morphinan production.</title>
        <authorList>
            <person name="Guo L."/>
            <person name="Winzer T."/>
            <person name="Yang X."/>
            <person name="Li Y."/>
            <person name="Ning Z."/>
            <person name="He Z."/>
            <person name="Teodor R."/>
            <person name="Lu Y."/>
            <person name="Bowser T.A."/>
            <person name="Graham I.A."/>
            <person name="Ye K."/>
        </authorList>
    </citation>
    <scope>NUCLEOTIDE SEQUENCE [LARGE SCALE GENOMIC DNA]</scope>
    <source>
        <strain evidence="3">cv. HN1</strain>
        <tissue evidence="2">Leaves</tissue>
    </source>
</reference>
<dbReference type="AlphaFoldDB" id="A0A4Y7IBE2"/>
<keyword evidence="3" id="KW-1185">Reference proteome</keyword>
<sequence>MSRESGRTCWWSWFVLGSNCCQPATTGSQGGAVPAVAQLVSSSYHAAASSLSISPPSPPRMVRSPTNQQPPLPCNH</sequence>
<accession>A0A4Y7IBE2</accession>
<gene>
    <name evidence="2" type="ORF">C5167_038297</name>
</gene>
<dbReference type="Proteomes" id="UP000316621">
    <property type="component" value="Chromosome 1"/>
</dbReference>
<evidence type="ECO:0000256" key="1">
    <source>
        <dbReference type="SAM" id="MobiDB-lite"/>
    </source>
</evidence>
<proteinExistence type="predicted"/>
<dbReference type="Gramene" id="RZC45356">
    <property type="protein sequence ID" value="RZC45356"/>
    <property type="gene ID" value="C5167_038297"/>
</dbReference>
<protein>
    <submittedName>
        <fullName evidence="2">Uncharacterized protein</fullName>
    </submittedName>
</protein>